<dbReference type="EMBL" id="JBFNQD010000001">
    <property type="protein sequence ID" value="MEW9304236.1"/>
    <property type="molecule type" value="Genomic_DNA"/>
</dbReference>
<dbReference type="Proteomes" id="UP001555786">
    <property type="component" value="Unassembled WGS sequence"/>
</dbReference>
<accession>A0ABV3PFE5</accession>
<evidence type="ECO:0000313" key="1">
    <source>
        <dbReference type="EMBL" id="MEW9304236.1"/>
    </source>
</evidence>
<organism evidence="1 2">
    <name type="scientific">Labrys neptuniae</name>
    <dbReference type="NCBI Taxonomy" id="376174"/>
    <lineage>
        <taxon>Bacteria</taxon>
        <taxon>Pseudomonadati</taxon>
        <taxon>Pseudomonadota</taxon>
        <taxon>Alphaproteobacteria</taxon>
        <taxon>Hyphomicrobiales</taxon>
        <taxon>Xanthobacteraceae</taxon>
        <taxon>Labrys</taxon>
    </lineage>
</organism>
<gene>
    <name evidence="1" type="ORF">ABXS05_01700</name>
</gene>
<proteinExistence type="predicted"/>
<protein>
    <submittedName>
        <fullName evidence="1">Uncharacterized protein</fullName>
    </submittedName>
</protein>
<keyword evidence="2" id="KW-1185">Reference proteome</keyword>
<dbReference type="RefSeq" id="WP_367622694.1">
    <property type="nucleotide sequence ID" value="NZ_JBFNQD010000001.1"/>
</dbReference>
<reference evidence="1 2" key="1">
    <citation type="submission" date="2024-07" db="EMBL/GenBank/DDBJ databases">
        <title>Description of Labrys sedimenti sp. nov., isolated from a diclofenac-degrading enrichment culture.</title>
        <authorList>
            <person name="Tancsics A."/>
            <person name="Csepanyi A."/>
        </authorList>
    </citation>
    <scope>NUCLEOTIDE SEQUENCE [LARGE SCALE GENOMIC DNA]</scope>
    <source>
        <strain evidence="1 2">LMG 23578</strain>
    </source>
</reference>
<evidence type="ECO:0000313" key="2">
    <source>
        <dbReference type="Proteomes" id="UP001555786"/>
    </source>
</evidence>
<comment type="caution">
    <text evidence="1">The sequence shown here is derived from an EMBL/GenBank/DDBJ whole genome shotgun (WGS) entry which is preliminary data.</text>
</comment>
<name>A0ABV3PFE5_9HYPH</name>
<sequence length="108" mass="11874">MPAALAIAQTYVGPFAEELAKLQKTNPIADAKRWQQAKHDAIEFLTDWGDQVAELGWSADDLFGLHPTAPLARYDVMGLIWLLQGQAVSEVTDRSASLGATTFYRAVR</sequence>